<dbReference type="EMBL" id="OU594950">
    <property type="protein sequence ID" value="CAG9294663.1"/>
    <property type="molecule type" value="Genomic_DNA"/>
</dbReference>
<organism evidence="2">
    <name type="scientific">Phaeodactylum tricornutum</name>
    <name type="common">Diatom</name>
    <dbReference type="NCBI Taxonomy" id="2850"/>
    <lineage>
        <taxon>Eukaryota</taxon>
        <taxon>Sar</taxon>
        <taxon>Stramenopiles</taxon>
        <taxon>Ochrophyta</taxon>
        <taxon>Bacillariophyta</taxon>
        <taxon>Bacillariophyceae</taxon>
        <taxon>Bacillariophycidae</taxon>
        <taxon>Naviculales</taxon>
        <taxon>Phaeodactylaceae</taxon>
        <taxon>Phaeodactylum</taxon>
    </lineage>
</organism>
<dbReference type="AlphaFoldDB" id="A0A8J9SJV8"/>
<dbReference type="Proteomes" id="UP000836788">
    <property type="component" value="Chromosome 9"/>
</dbReference>
<evidence type="ECO:0000256" key="1">
    <source>
        <dbReference type="SAM" id="MobiDB-lite"/>
    </source>
</evidence>
<feature type="region of interest" description="Disordered" evidence="1">
    <location>
        <begin position="1"/>
        <end position="20"/>
    </location>
</feature>
<feature type="compositionally biased region" description="Polar residues" evidence="1">
    <location>
        <begin position="1"/>
        <end position="14"/>
    </location>
</feature>
<evidence type="ECO:0000313" key="2">
    <source>
        <dbReference type="EMBL" id="CAG9294663.1"/>
    </source>
</evidence>
<protein>
    <submittedName>
        <fullName evidence="2">Uncharacterized protein</fullName>
    </submittedName>
</protein>
<name>A0A8J9SJV8_PHATR</name>
<gene>
    <name evidence="2" type="ORF">PTTT1_LOCUS55427</name>
</gene>
<reference evidence="2" key="1">
    <citation type="submission" date="2022-02" db="EMBL/GenBank/DDBJ databases">
        <authorList>
            <person name="Giguere J D."/>
        </authorList>
    </citation>
    <scope>NUCLEOTIDE SEQUENCE</scope>
    <source>
        <strain evidence="2">CCAP 1055/1</strain>
    </source>
</reference>
<accession>A0A8J9SJV8</accession>
<proteinExistence type="predicted"/>
<sequence>MTTSSPSQSISVTESLPSLSSHIHSSKARAEVSLNKAQDQLYVVRPFLPTNCLNHMVSNHASLKAAHAAFVLDYEKRKSQRRQKREVSFESDYGYDEDLVEPEPKRRRFQRRNSKTPQMLMAMSPSLLSLDFLDKDKNEGQLRTISGTPLPFSDDEDDDAWDGGLEIAEELVKHLQKRRDSQIA</sequence>